<dbReference type="CDD" id="cd02440">
    <property type="entry name" value="AdoMet_MTases"/>
    <property type="match status" value="1"/>
</dbReference>
<feature type="region of interest" description="Disordered" evidence="1">
    <location>
        <begin position="246"/>
        <end position="269"/>
    </location>
</feature>
<comment type="caution">
    <text evidence="2">The sequence shown here is derived from an EMBL/GenBank/DDBJ whole genome shotgun (WGS) entry which is preliminary data.</text>
</comment>
<dbReference type="PIRSF" id="PIRSF017393">
    <property type="entry name" value="MTase_SAV2177"/>
    <property type="match status" value="1"/>
</dbReference>
<dbReference type="InterPro" id="IPR006764">
    <property type="entry name" value="SAM_dep_MeTrfase_SAV2177_type"/>
</dbReference>
<protein>
    <recommendedName>
        <fullName evidence="4">S-adenosyl methyltransferase</fullName>
    </recommendedName>
</protein>
<evidence type="ECO:0008006" key="4">
    <source>
        <dbReference type="Google" id="ProtNLM"/>
    </source>
</evidence>
<dbReference type="AlphaFoldDB" id="A0A0L0K5J3"/>
<sequence>MNRPSWAPENVDIDVPSSARAYDYVLGGTHNFEVDREMARKLVEAAPDLAAHARANRTFLQRAVRFLVDSGVRQFLDLGSGIPATGNVHEVALAMAPESRIVYVDFDEVAVAHSRSILAEVPNCAILREDIRNLDAILDHPDVRKLLDFDEPVAILMLAVLHAFPDTDDPGSLVRRLRDVAAPGSYLVISHATHELREAETRKLEHVTKESPTKLSMRSRAEITAFLDGFELVEPGMTWVSKWREDTQPGAAADPDRSDILWAGVGRKP</sequence>
<dbReference type="PATRIC" id="fig|42234.21.peg.4209"/>
<dbReference type="InterPro" id="IPR029063">
    <property type="entry name" value="SAM-dependent_MTases_sf"/>
</dbReference>
<dbReference type="Gene3D" id="3.40.50.150">
    <property type="entry name" value="Vaccinia Virus protein VP39"/>
    <property type="match status" value="1"/>
</dbReference>
<evidence type="ECO:0000256" key="1">
    <source>
        <dbReference type="SAM" id="MobiDB-lite"/>
    </source>
</evidence>
<dbReference type="SUPFAM" id="SSF53335">
    <property type="entry name" value="S-adenosyl-L-methionine-dependent methyltransferases"/>
    <property type="match status" value="1"/>
</dbReference>
<name>A0A0L0K5J3_9ACTN</name>
<dbReference type="Pfam" id="PF04672">
    <property type="entry name" value="Methyltransf_19"/>
    <property type="match status" value="1"/>
</dbReference>
<organism evidence="2 3">
    <name type="scientific">Streptomyces acidiscabies</name>
    <dbReference type="NCBI Taxonomy" id="42234"/>
    <lineage>
        <taxon>Bacteria</taxon>
        <taxon>Bacillati</taxon>
        <taxon>Actinomycetota</taxon>
        <taxon>Actinomycetes</taxon>
        <taxon>Kitasatosporales</taxon>
        <taxon>Streptomycetaceae</taxon>
        <taxon>Streptomyces</taxon>
    </lineage>
</organism>
<dbReference type="EMBL" id="JPPY01000129">
    <property type="protein sequence ID" value="KND33096.1"/>
    <property type="molecule type" value="Genomic_DNA"/>
</dbReference>
<accession>A0A0L0K5J3</accession>
<gene>
    <name evidence="2" type="ORF">IQ63_20410</name>
</gene>
<evidence type="ECO:0000313" key="2">
    <source>
        <dbReference type="EMBL" id="KND33096.1"/>
    </source>
</evidence>
<reference evidence="3" key="1">
    <citation type="submission" date="2014-07" db="EMBL/GenBank/DDBJ databases">
        <title>Genome sequencing of plant-pathogenic Streptomyces species.</title>
        <authorList>
            <person name="Harrison J."/>
            <person name="Sapp M."/>
            <person name="Thwaites R."/>
            <person name="Studholme D.J."/>
        </authorList>
    </citation>
    <scope>NUCLEOTIDE SEQUENCE [LARGE SCALE GENOMIC DNA]</scope>
    <source>
        <strain evidence="3">NCPPB 4445</strain>
    </source>
</reference>
<dbReference type="Proteomes" id="UP000037151">
    <property type="component" value="Unassembled WGS sequence"/>
</dbReference>
<evidence type="ECO:0000313" key="3">
    <source>
        <dbReference type="Proteomes" id="UP000037151"/>
    </source>
</evidence>
<proteinExistence type="predicted"/>